<dbReference type="GO" id="GO:0043023">
    <property type="term" value="F:ribosomal large subunit binding"/>
    <property type="evidence" value="ECO:0007669"/>
    <property type="project" value="UniProtKB-UniRule"/>
</dbReference>
<comment type="function">
    <text evidence="9">Acts as a ribosome collision sensor, splitting the ribosome into its 2 subunits. Detects stalled/collided 70S ribosomes which it binds and splits by an ATP-hydrolysis driven conformational change. Acts upstream of the ribosome quality control system (RQC), a ribosome-associated complex that mediates the extraction of incompletely synthesized nascent chains from stalled ribosomes and their subsequent degradation. Probably generates substrates for RQC.</text>
</comment>
<accession>A0A0R1X1H9</accession>
<evidence type="ECO:0000256" key="4">
    <source>
        <dbReference type="ARBA" id="ARBA00022759"/>
    </source>
</evidence>
<comment type="similarity">
    <text evidence="9">Belongs to the DNA mismatch repair MutS family. MutS2 subfamily.</text>
</comment>
<evidence type="ECO:0000256" key="3">
    <source>
        <dbReference type="ARBA" id="ARBA00022741"/>
    </source>
</evidence>
<keyword evidence="10" id="KW-0175">Coiled coil</keyword>
<dbReference type="CDD" id="cd03280">
    <property type="entry name" value="ABC_MutS2"/>
    <property type="match status" value="1"/>
</dbReference>
<dbReference type="Gene3D" id="3.30.1370.110">
    <property type="match status" value="1"/>
</dbReference>
<evidence type="ECO:0000256" key="7">
    <source>
        <dbReference type="ARBA" id="ARBA00022884"/>
    </source>
</evidence>
<dbReference type="GO" id="GO:0045910">
    <property type="term" value="P:negative regulation of DNA recombination"/>
    <property type="evidence" value="ECO:0007669"/>
    <property type="project" value="InterPro"/>
</dbReference>
<dbReference type="SUPFAM" id="SSF160443">
    <property type="entry name" value="SMR domain-like"/>
    <property type="match status" value="1"/>
</dbReference>
<feature type="domain" description="Smr" evidence="11">
    <location>
        <begin position="709"/>
        <end position="784"/>
    </location>
</feature>
<comment type="caution">
    <text evidence="12">The sequence shown here is derived from an EMBL/GenBank/DDBJ whole genome shotgun (WGS) entry which is preliminary data.</text>
</comment>
<evidence type="ECO:0000313" key="12">
    <source>
        <dbReference type="EMBL" id="KRM23549.1"/>
    </source>
</evidence>
<dbReference type="PANTHER" id="PTHR48466">
    <property type="entry name" value="OS10G0509000 PROTEIN-RELATED"/>
    <property type="match status" value="1"/>
</dbReference>
<feature type="binding site" evidence="9">
    <location>
        <begin position="331"/>
        <end position="338"/>
    </location>
    <ligand>
        <name>ATP</name>
        <dbReference type="ChEBI" id="CHEBI:30616"/>
    </ligand>
</feature>
<proteinExistence type="inferred from homology"/>
<dbReference type="Gene3D" id="3.40.50.300">
    <property type="entry name" value="P-loop containing nucleotide triphosphate hydrolases"/>
    <property type="match status" value="1"/>
</dbReference>
<dbReference type="EC" id="3.6.4.-" evidence="9"/>
<evidence type="ECO:0000256" key="5">
    <source>
        <dbReference type="ARBA" id="ARBA00022801"/>
    </source>
</evidence>
<dbReference type="InterPro" id="IPR007696">
    <property type="entry name" value="DNA_mismatch_repair_MutS_core"/>
</dbReference>
<dbReference type="SMART" id="SM00534">
    <property type="entry name" value="MUTSac"/>
    <property type="match status" value="1"/>
</dbReference>
<dbReference type="Pfam" id="PF20297">
    <property type="entry name" value="MSSS"/>
    <property type="match status" value="1"/>
</dbReference>
<dbReference type="InterPro" id="IPR046893">
    <property type="entry name" value="MSSS"/>
</dbReference>
<keyword evidence="3 9" id="KW-0547">Nucleotide-binding</keyword>
<reference evidence="12 13" key="1">
    <citation type="journal article" date="2015" name="Genome Announc.">
        <title>Expanding the biotechnology potential of lactobacilli through comparative genomics of 213 strains and associated genera.</title>
        <authorList>
            <person name="Sun Z."/>
            <person name="Harris H.M."/>
            <person name="McCann A."/>
            <person name="Guo C."/>
            <person name="Argimon S."/>
            <person name="Zhang W."/>
            <person name="Yang X."/>
            <person name="Jeffery I.B."/>
            <person name="Cooney J.C."/>
            <person name="Kagawa T.F."/>
            <person name="Liu W."/>
            <person name="Song Y."/>
            <person name="Salvetti E."/>
            <person name="Wrobel A."/>
            <person name="Rasinkangas P."/>
            <person name="Parkhill J."/>
            <person name="Rea M.C."/>
            <person name="O'Sullivan O."/>
            <person name="Ritari J."/>
            <person name="Douillard F.P."/>
            <person name="Paul Ross R."/>
            <person name="Yang R."/>
            <person name="Briner A.E."/>
            <person name="Felis G.E."/>
            <person name="de Vos W.M."/>
            <person name="Barrangou R."/>
            <person name="Klaenhammer T.R."/>
            <person name="Caufield P.W."/>
            <person name="Cui Y."/>
            <person name="Zhang H."/>
            <person name="O'Toole P.W."/>
        </authorList>
    </citation>
    <scope>NUCLEOTIDE SEQUENCE [LARGE SCALE GENOMIC DNA]</scope>
    <source>
        <strain evidence="12 13">DSM 16991</strain>
    </source>
</reference>
<dbReference type="InterPro" id="IPR027417">
    <property type="entry name" value="P-loop_NTPase"/>
</dbReference>
<keyword evidence="5 9" id="KW-0378">Hydrolase</keyword>
<dbReference type="PROSITE" id="PS00486">
    <property type="entry name" value="DNA_MISMATCH_REPAIR_2"/>
    <property type="match status" value="1"/>
</dbReference>
<sequence>MLATLDYPEVLHQLASYTVSDAGKRLALALTPDDTAGAVQENIDRTADAMALHRLKGGYPITKTVDITPHLKRLQIGATLSGSELAQIGRVLAVAASIKNFFSDFADDQDQMLRALPDLVDQLVDLPAVTRALNRALDEDGTVLDTASSKLQGIRTGMRQTEGAVRTRLEQYTRGKEAQYLTDAIITLRDDRYVIPVKAEYKNRFGGIVHDQSASGQTFYIEPQAVLEMNNRLRQLQIDEKREIERILAELAELVAPYTNELKANADILAELDLVNAKAQYARAINATEPIIDADRYVDLIQARHPLIDPKKVVPNDIYLGKDFHTIVVTGPNTGGKTITLKTLGLLELMAQSGMFIPANEDSHVAIYDEILADIGDEQSIEQSLSTFSGHMKNIISILHVATKRSLVLFDELGAGTDPQEGASLAIAVLDYLGAMGPDVVATTHYPELKVYGYNTPQTINASMEFDITTLQPTYRLLIGTPGRSNAFDIAARLGLNQEIVDRAKQLLDGESQNLNEMIGDLENQRKAAETEYHELRHQLDEATTLHEQLNTAFEEFLKDKDTQLQKAQQQADKLVDKAQAKADKIIADLRQAQLTGGGSSVKEDKLIAARTALKDLHSTPSAKNNRVLRREKKKQTLRPGDDVQVASYGTVGTLLSKSDDTHWEVQLGILKMKVPTDELTKVEAPEDKEPKRHIVNVSNRGPAISPTLDLRGKRYEEAMHDLDQYMDEALLANYPTVTIIHGKGTGAIRNGVQEYLKQHRQIKSYKYAPPEAGGDGATIVVFK</sequence>
<dbReference type="GO" id="GO:0140664">
    <property type="term" value="F:ATP-dependent DNA damage sensor activity"/>
    <property type="evidence" value="ECO:0007669"/>
    <property type="project" value="InterPro"/>
</dbReference>
<name>A0A0R1X1H9_9LACO</name>
<dbReference type="InterPro" id="IPR000432">
    <property type="entry name" value="DNA_mismatch_repair_MutS_C"/>
</dbReference>
<evidence type="ECO:0000256" key="9">
    <source>
        <dbReference type="HAMAP-Rule" id="MF_00092"/>
    </source>
</evidence>
<dbReference type="SMART" id="SM00463">
    <property type="entry name" value="SMR"/>
    <property type="match status" value="1"/>
</dbReference>
<dbReference type="GO" id="GO:0019843">
    <property type="term" value="F:rRNA binding"/>
    <property type="evidence" value="ECO:0007669"/>
    <property type="project" value="UniProtKB-UniRule"/>
</dbReference>
<evidence type="ECO:0000256" key="6">
    <source>
        <dbReference type="ARBA" id="ARBA00022840"/>
    </source>
</evidence>
<evidence type="ECO:0000313" key="13">
    <source>
        <dbReference type="Proteomes" id="UP000050949"/>
    </source>
</evidence>
<dbReference type="HAMAP" id="MF_00092">
    <property type="entry name" value="MutS2"/>
    <property type="match status" value="1"/>
</dbReference>
<dbReference type="InterPro" id="IPR005747">
    <property type="entry name" value="MutS2"/>
</dbReference>
<evidence type="ECO:0000256" key="8">
    <source>
        <dbReference type="ARBA" id="ARBA00023125"/>
    </source>
</evidence>
<keyword evidence="7 9" id="KW-0694">RNA-binding</keyword>
<keyword evidence="6 9" id="KW-0067">ATP-binding</keyword>
<evidence type="ECO:0000256" key="1">
    <source>
        <dbReference type="ARBA" id="ARBA00022722"/>
    </source>
</evidence>
<dbReference type="Proteomes" id="UP000050949">
    <property type="component" value="Unassembled WGS sequence"/>
</dbReference>
<dbReference type="SUPFAM" id="SSF48334">
    <property type="entry name" value="DNA repair protein MutS, domain III"/>
    <property type="match status" value="1"/>
</dbReference>
<comment type="function">
    <text evidence="9">Endonuclease that is involved in the suppression of homologous recombination and thus may have a key role in the control of bacterial genetic diversity.</text>
</comment>
<dbReference type="FunFam" id="3.40.50.300:FF:000830">
    <property type="entry name" value="Endonuclease MutS2"/>
    <property type="match status" value="1"/>
</dbReference>
<dbReference type="GO" id="GO:0016887">
    <property type="term" value="F:ATP hydrolysis activity"/>
    <property type="evidence" value="ECO:0007669"/>
    <property type="project" value="InterPro"/>
</dbReference>
<dbReference type="SUPFAM" id="SSF52540">
    <property type="entry name" value="P-loop containing nucleoside triphosphate hydrolases"/>
    <property type="match status" value="1"/>
</dbReference>
<dbReference type="PANTHER" id="PTHR48466:SF2">
    <property type="entry name" value="OS10G0509000 PROTEIN"/>
    <property type="match status" value="1"/>
</dbReference>
<comment type="subunit">
    <text evidence="9">Homodimer. Binds to stalled ribosomes, contacting rRNA.</text>
</comment>
<dbReference type="InterPro" id="IPR002625">
    <property type="entry name" value="Smr_dom"/>
</dbReference>
<keyword evidence="4 9" id="KW-0255">Endonuclease</keyword>
<dbReference type="PATRIC" id="fig|1122147.4.peg.1722"/>
<evidence type="ECO:0000259" key="11">
    <source>
        <dbReference type="PROSITE" id="PS50828"/>
    </source>
</evidence>
<dbReference type="NCBIfam" id="TIGR01069">
    <property type="entry name" value="mutS2"/>
    <property type="match status" value="1"/>
</dbReference>
<dbReference type="InterPro" id="IPR045076">
    <property type="entry name" value="MutS"/>
</dbReference>
<dbReference type="InterPro" id="IPR036187">
    <property type="entry name" value="DNA_mismatch_repair_MutS_sf"/>
</dbReference>
<dbReference type="GO" id="GO:0072344">
    <property type="term" value="P:rescue of stalled ribosome"/>
    <property type="evidence" value="ECO:0007669"/>
    <property type="project" value="UniProtKB-UniRule"/>
</dbReference>
<dbReference type="SMART" id="SM00533">
    <property type="entry name" value="MUTSd"/>
    <property type="match status" value="1"/>
</dbReference>
<dbReference type="GO" id="GO:0004519">
    <property type="term" value="F:endonuclease activity"/>
    <property type="evidence" value="ECO:0007669"/>
    <property type="project" value="UniProtKB-UniRule"/>
</dbReference>
<dbReference type="PROSITE" id="PS50828">
    <property type="entry name" value="SMR"/>
    <property type="match status" value="1"/>
</dbReference>
<feature type="coiled-coil region" evidence="10">
    <location>
        <begin position="505"/>
        <end position="596"/>
    </location>
</feature>
<dbReference type="GO" id="GO:0005524">
    <property type="term" value="F:ATP binding"/>
    <property type="evidence" value="ECO:0007669"/>
    <property type="project" value="UniProtKB-UniRule"/>
</dbReference>
<dbReference type="AlphaFoldDB" id="A0A0R1X1H9"/>
<evidence type="ECO:0000256" key="10">
    <source>
        <dbReference type="SAM" id="Coils"/>
    </source>
</evidence>
<dbReference type="EC" id="3.1.-.-" evidence="9"/>
<dbReference type="Pfam" id="PF01713">
    <property type="entry name" value="Smr"/>
    <property type="match status" value="1"/>
</dbReference>
<dbReference type="GO" id="GO:0006298">
    <property type="term" value="P:mismatch repair"/>
    <property type="evidence" value="ECO:0007669"/>
    <property type="project" value="InterPro"/>
</dbReference>
<keyword evidence="1 9" id="KW-0540">Nuclease</keyword>
<keyword evidence="2 9" id="KW-0699">rRNA-binding</keyword>
<gene>
    <name evidence="9" type="primary">mutS2</name>
    <name evidence="9" type="synonym">rqcU</name>
    <name evidence="12" type="ORF">FC91_GL001662</name>
</gene>
<dbReference type="GO" id="GO:0030983">
    <property type="term" value="F:mismatched DNA binding"/>
    <property type="evidence" value="ECO:0007669"/>
    <property type="project" value="InterPro"/>
</dbReference>
<protein>
    <recommendedName>
        <fullName evidence="9">Endonuclease MutS2</fullName>
        <ecNumber evidence="9">3.1.-.-</ecNumber>
    </recommendedName>
    <alternativeName>
        <fullName evidence="9">Ribosome-associated protein quality control-upstream factor</fullName>
        <shortName evidence="9">RQC-upstream factor</shortName>
        <shortName evidence="9">RqcU</shortName>
        <ecNumber evidence="9">3.6.4.-</ecNumber>
    </alternativeName>
</protein>
<dbReference type="PIRSF" id="PIRSF005814">
    <property type="entry name" value="MutS_YshD"/>
    <property type="match status" value="1"/>
</dbReference>
<keyword evidence="8 9" id="KW-0238">DNA-binding</keyword>
<organism evidence="12 13">
    <name type="scientific">Schleiferilactobacillus harbinensis DSM 16991</name>
    <dbReference type="NCBI Taxonomy" id="1122147"/>
    <lineage>
        <taxon>Bacteria</taxon>
        <taxon>Bacillati</taxon>
        <taxon>Bacillota</taxon>
        <taxon>Bacilli</taxon>
        <taxon>Lactobacillales</taxon>
        <taxon>Lactobacillaceae</taxon>
        <taxon>Schleiferilactobacillus</taxon>
    </lineage>
</organism>
<dbReference type="Pfam" id="PF00488">
    <property type="entry name" value="MutS_V"/>
    <property type="match status" value="1"/>
</dbReference>
<dbReference type="eggNOG" id="COG1193">
    <property type="taxonomic scope" value="Bacteria"/>
</dbReference>
<dbReference type="EMBL" id="AZFW01000153">
    <property type="protein sequence ID" value="KRM23549.1"/>
    <property type="molecule type" value="Genomic_DNA"/>
</dbReference>
<dbReference type="InterPro" id="IPR036063">
    <property type="entry name" value="Smr_dom_sf"/>
</dbReference>
<evidence type="ECO:0000256" key="2">
    <source>
        <dbReference type="ARBA" id="ARBA00022730"/>
    </source>
</evidence>